<evidence type="ECO:0000313" key="6">
    <source>
        <dbReference type="EMBL" id="PJE33828.1"/>
    </source>
</evidence>
<evidence type="ECO:0000256" key="2">
    <source>
        <dbReference type="ARBA" id="ARBA00022679"/>
    </source>
</evidence>
<dbReference type="PANTHER" id="PTHR32282:SF15">
    <property type="entry name" value="PENICILLIN-BINDING PROTEIN 1C"/>
    <property type="match status" value="1"/>
</dbReference>
<evidence type="ECO:0000256" key="3">
    <source>
        <dbReference type="SAM" id="MobiDB-lite"/>
    </source>
</evidence>
<dbReference type="AlphaFoldDB" id="A0A2M8ITH6"/>
<gene>
    <name evidence="6" type="ORF">CVM52_25430</name>
</gene>
<feature type="chain" id="PRO_5014604828" evidence="4">
    <location>
        <begin position="25"/>
        <end position="227"/>
    </location>
</feature>
<feature type="non-terminal residue" evidence="6">
    <location>
        <position position="227"/>
    </location>
</feature>
<dbReference type="Proteomes" id="UP000231553">
    <property type="component" value="Unassembled WGS sequence"/>
</dbReference>
<dbReference type="PANTHER" id="PTHR32282">
    <property type="entry name" value="BINDING PROTEIN TRANSPEPTIDASE, PUTATIVE-RELATED"/>
    <property type="match status" value="1"/>
</dbReference>
<dbReference type="InterPro" id="IPR036950">
    <property type="entry name" value="PBP_transglycosylase"/>
</dbReference>
<dbReference type="EMBL" id="PGTB01000315">
    <property type="protein sequence ID" value="PJE33828.1"/>
    <property type="molecule type" value="Genomic_DNA"/>
</dbReference>
<protein>
    <submittedName>
        <fullName evidence="6">Penicillin-binding protein 1C</fullName>
    </submittedName>
</protein>
<dbReference type="Pfam" id="PF00912">
    <property type="entry name" value="Transgly"/>
    <property type="match status" value="1"/>
</dbReference>
<organism evidence="6 7">
    <name type="scientific">Pseudooceanicola lipolyticus</name>
    <dbReference type="NCBI Taxonomy" id="2029104"/>
    <lineage>
        <taxon>Bacteria</taxon>
        <taxon>Pseudomonadati</taxon>
        <taxon>Pseudomonadota</taxon>
        <taxon>Alphaproteobacteria</taxon>
        <taxon>Rhodobacterales</taxon>
        <taxon>Paracoccaceae</taxon>
        <taxon>Pseudooceanicola</taxon>
    </lineage>
</organism>
<proteinExistence type="predicted"/>
<keyword evidence="2" id="KW-0808">Transferase</keyword>
<evidence type="ECO:0000256" key="4">
    <source>
        <dbReference type="SAM" id="SignalP"/>
    </source>
</evidence>
<keyword evidence="4" id="KW-0732">Signal</keyword>
<dbReference type="GO" id="GO:0009252">
    <property type="term" value="P:peptidoglycan biosynthetic process"/>
    <property type="evidence" value="ECO:0007669"/>
    <property type="project" value="TreeGrafter"/>
</dbReference>
<feature type="signal peptide" evidence="4">
    <location>
        <begin position="1"/>
        <end position="24"/>
    </location>
</feature>
<dbReference type="SUPFAM" id="SSF53955">
    <property type="entry name" value="Lysozyme-like"/>
    <property type="match status" value="1"/>
</dbReference>
<feature type="region of interest" description="Disordered" evidence="3">
    <location>
        <begin position="207"/>
        <end position="227"/>
    </location>
</feature>
<dbReference type="RefSeq" id="WP_205965034.1">
    <property type="nucleotide sequence ID" value="NZ_PGTB01000315.1"/>
</dbReference>
<feature type="domain" description="Glycosyl transferase family 51" evidence="5">
    <location>
        <begin position="65"/>
        <end position="226"/>
    </location>
</feature>
<accession>A0A2M8ITH6</accession>
<dbReference type="Gene3D" id="1.10.3810.10">
    <property type="entry name" value="Biosynthetic peptidoglycan transglycosylase-like"/>
    <property type="match status" value="1"/>
</dbReference>
<comment type="caution">
    <text evidence="6">The sequence shown here is derived from an EMBL/GenBank/DDBJ whole genome shotgun (WGS) entry which is preliminary data.</text>
</comment>
<feature type="compositionally biased region" description="Basic and acidic residues" evidence="3">
    <location>
        <begin position="210"/>
        <end position="227"/>
    </location>
</feature>
<dbReference type="InterPro" id="IPR001264">
    <property type="entry name" value="Glyco_trans_51"/>
</dbReference>
<comment type="pathway">
    <text evidence="1">Cell wall biogenesis; peptidoglycan biosynthesis.</text>
</comment>
<dbReference type="GO" id="GO:0030288">
    <property type="term" value="C:outer membrane-bounded periplasmic space"/>
    <property type="evidence" value="ECO:0007669"/>
    <property type="project" value="TreeGrafter"/>
</dbReference>
<reference evidence="6 7" key="1">
    <citation type="journal article" date="2018" name="Int. J. Syst. Evol. Microbiol.">
        <title>Pseudooceanicola lipolyticus sp. nov., a marine alphaproteobacterium, reclassification of Oceanicola flagellatus as Pseudooceanicola flagellatus comb. nov. and emended description of the genus Pseudooceanicola.</title>
        <authorList>
            <person name="Huang M.-M."/>
            <person name="Guo L.-L."/>
            <person name="Wu Y.-H."/>
            <person name="Lai Q.-L."/>
            <person name="Shao Z.-Z."/>
            <person name="Wang C.-S."/>
            <person name="Wu M."/>
            <person name="Xu X.-W."/>
        </authorList>
    </citation>
    <scope>NUCLEOTIDE SEQUENCE [LARGE SCALE GENOMIC DNA]</scope>
    <source>
        <strain evidence="6 7">157</strain>
    </source>
</reference>
<dbReference type="InterPro" id="IPR050396">
    <property type="entry name" value="Glycosyltr_51/Transpeptidase"/>
</dbReference>
<evidence type="ECO:0000256" key="1">
    <source>
        <dbReference type="ARBA" id="ARBA00004752"/>
    </source>
</evidence>
<name>A0A2M8ITH6_9RHOB</name>
<sequence length="227" mass="25084">MTERSRVPAATAAFLLAFTLFALATGRDAVDRWVAATALPPTLGETSVEIRDRTGALLRAFQVGNGIWRLAVQPDQVDPRYLALLVRYEDKRFWTHRGVDPLALLRAGWQALRHGGPVSGGSTLTMQVARLLEDGSTGRWAGKLRQIRVALALERRLGKRDILALYLTHAPFGGNLEGLRAASFAWFGKEPRRLTAAQAALLVALPQAPESRRPDRHPEIARQARNR</sequence>
<dbReference type="InterPro" id="IPR023346">
    <property type="entry name" value="Lysozyme-like_dom_sf"/>
</dbReference>
<evidence type="ECO:0000259" key="5">
    <source>
        <dbReference type="Pfam" id="PF00912"/>
    </source>
</evidence>
<keyword evidence="7" id="KW-1185">Reference proteome</keyword>
<evidence type="ECO:0000313" key="7">
    <source>
        <dbReference type="Proteomes" id="UP000231553"/>
    </source>
</evidence>
<dbReference type="GO" id="GO:0008955">
    <property type="term" value="F:peptidoglycan glycosyltransferase activity"/>
    <property type="evidence" value="ECO:0007669"/>
    <property type="project" value="TreeGrafter"/>
</dbReference>